<gene>
    <name evidence="1" type="ORF">TDIB3V08_LOCUS7172</name>
</gene>
<sequence>MRPTRCPQCNYLIVLVCKPASKQASVCVCVCEGGDSSEESRNLVVYKNLESKEAGIRTLVALDDQGGRPDLSSSAAPEVQALLKTHQTAPSFIALSLLLHLKSLQFRFTE</sequence>
<proteinExistence type="predicted"/>
<accession>A0A7R8VP08</accession>
<dbReference type="AlphaFoldDB" id="A0A7R8VP08"/>
<organism evidence="1">
    <name type="scientific">Timema douglasi</name>
    <name type="common">Walking stick</name>
    <dbReference type="NCBI Taxonomy" id="61478"/>
    <lineage>
        <taxon>Eukaryota</taxon>
        <taxon>Metazoa</taxon>
        <taxon>Ecdysozoa</taxon>
        <taxon>Arthropoda</taxon>
        <taxon>Hexapoda</taxon>
        <taxon>Insecta</taxon>
        <taxon>Pterygota</taxon>
        <taxon>Neoptera</taxon>
        <taxon>Polyneoptera</taxon>
        <taxon>Phasmatodea</taxon>
        <taxon>Timematodea</taxon>
        <taxon>Timematoidea</taxon>
        <taxon>Timematidae</taxon>
        <taxon>Timema</taxon>
    </lineage>
</organism>
<evidence type="ECO:0000313" key="1">
    <source>
        <dbReference type="EMBL" id="CAD7200963.1"/>
    </source>
</evidence>
<dbReference type="EMBL" id="OA567924">
    <property type="protein sequence ID" value="CAD7200963.1"/>
    <property type="molecule type" value="Genomic_DNA"/>
</dbReference>
<protein>
    <submittedName>
        <fullName evidence="1">Uncharacterized protein</fullName>
    </submittedName>
</protein>
<name>A0A7R8VP08_TIMDO</name>
<reference evidence="1" key="1">
    <citation type="submission" date="2020-11" db="EMBL/GenBank/DDBJ databases">
        <authorList>
            <person name="Tran Van P."/>
        </authorList>
    </citation>
    <scope>NUCLEOTIDE SEQUENCE</scope>
</reference>